<dbReference type="SUPFAM" id="SSF55961">
    <property type="entry name" value="Bet v1-like"/>
    <property type="match status" value="1"/>
</dbReference>
<name>A0ABS5VYD5_9BACT</name>
<organism evidence="1 2">
    <name type="scientific">Chryseosolibacter indicus</name>
    <dbReference type="NCBI Taxonomy" id="2782351"/>
    <lineage>
        <taxon>Bacteria</taxon>
        <taxon>Pseudomonadati</taxon>
        <taxon>Bacteroidota</taxon>
        <taxon>Cytophagia</taxon>
        <taxon>Cytophagales</taxon>
        <taxon>Chryseotaleaceae</taxon>
        <taxon>Chryseosolibacter</taxon>
    </lineage>
</organism>
<dbReference type="RefSeq" id="WP_254154973.1">
    <property type="nucleotide sequence ID" value="NZ_JAHESD010000044.1"/>
</dbReference>
<protein>
    <recommendedName>
        <fullName evidence="3">START domain-containing protein</fullName>
    </recommendedName>
</protein>
<accession>A0ABS5VYD5</accession>
<evidence type="ECO:0008006" key="3">
    <source>
        <dbReference type="Google" id="ProtNLM"/>
    </source>
</evidence>
<dbReference type="EMBL" id="JAHESD010000044">
    <property type="protein sequence ID" value="MBT1705016.1"/>
    <property type="molecule type" value="Genomic_DNA"/>
</dbReference>
<gene>
    <name evidence="1" type="ORF">KK060_17115</name>
</gene>
<comment type="caution">
    <text evidence="1">The sequence shown here is derived from an EMBL/GenBank/DDBJ whole genome shotgun (WGS) entry which is preliminary data.</text>
</comment>
<dbReference type="Gene3D" id="3.30.530.20">
    <property type="match status" value="1"/>
</dbReference>
<evidence type="ECO:0000313" key="2">
    <source>
        <dbReference type="Proteomes" id="UP000772618"/>
    </source>
</evidence>
<proteinExistence type="predicted"/>
<dbReference type="Proteomes" id="UP000772618">
    <property type="component" value="Unassembled WGS sequence"/>
</dbReference>
<keyword evidence="2" id="KW-1185">Reference proteome</keyword>
<sequence length="223" mass="26063">MIFSHKTHFIFFSFILLGAFHACSQEKQDEGFQLVKEDGNISVYERWITFPKSNPPVRAREVKGEFTVRATIKEALALVQNESKIYEWQKHVSKFKVYLQKDTSVWYEYSYHDLPWPVSDQDHYLEYRIQEGSTSNRLFVVFETATNDTHAPVDDDATRMVLAGSWLFEEVEDNKIKIAYRILSMPGNIPRIFTDPVIRSNLLSTIKSYIKILEEPQKKASLK</sequence>
<evidence type="ECO:0000313" key="1">
    <source>
        <dbReference type="EMBL" id="MBT1705016.1"/>
    </source>
</evidence>
<reference evidence="1 2" key="1">
    <citation type="submission" date="2021-05" db="EMBL/GenBank/DDBJ databases">
        <title>A Polyphasic approach of four new species of the genus Ohtaekwangia: Ohtaekwangia histidinii sp. nov., Ohtaekwangia cretensis sp. nov., Ohtaekwangia indiensis sp. nov., Ohtaekwangia reichenbachii sp. nov. from diverse environment.</title>
        <authorList>
            <person name="Octaviana S."/>
        </authorList>
    </citation>
    <scope>NUCLEOTIDE SEQUENCE [LARGE SCALE GENOMIC DNA]</scope>
    <source>
        <strain evidence="1 2">PWU20</strain>
    </source>
</reference>
<dbReference type="InterPro" id="IPR023393">
    <property type="entry name" value="START-like_dom_sf"/>
</dbReference>